<feature type="transmembrane region" description="Helical" evidence="8">
    <location>
        <begin position="349"/>
        <end position="370"/>
    </location>
</feature>
<feature type="transmembrane region" description="Helical" evidence="8">
    <location>
        <begin position="169"/>
        <end position="188"/>
    </location>
</feature>
<dbReference type="Pfam" id="PF01490">
    <property type="entry name" value="Aa_trans"/>
    <property type="match status" value="1"/>
</dbReference>
<accession>A0ABD3HSX3</accession>
<comment type="caution">
    <text evidence="10">The sequence shown here is derived from an EMBL/GenBank/DDBJ whole genome shotgun (WGS) entry which is preliminary data.</text>
</comment>
<dbReference type="PANTHER" id="PTHR22950">
    <property type="entry name" value="AMINO ACID TRANSPORTER"/>
    <property type="match status" value="1"/>
</dbReference>
<keyword evidence="3 8" id="KW-0812">Transmembrane</keyword>
<dbReference type="AlphaFoldDB" id="A0ABD3HSX3"/>
<evidence type="ECO:0000256" key="1">
    <source>
        <dbReference type="ARBA" id="ARBA00004141"/>
    </source>
</evidence>
<evidence type="ECO:0000313" key="10">
    <source>
        <dbReference type="EMBL" id="KAL3694623.1"/>
    </source>
</evidence>
<evidence type="ECO:0000256" key="7">
    <source>
        <dbReference type="ARBA" id="ARBA00049662"/>
    </source>
</evidence>
<evidence type="ECO:0000256" key="2">
    <source>
        <dbReference type="ARBA" id="ARBA00022448"/>
    </source>
</evidence>
<feature type="transmembrane region" description="Helical" evidence="8">
    <location>
        <begin position="194"/>
        <end position="214"/>
    </location>
</feature>
<dbReference type="InterPro" id="IPR013057">
    <property type="entry name" value="AA_transpt_TM"/>
</dbReference>
<reference evidence="10 11" key="1">
    <citation type="submission" date="2024-09" db="EMBL/GenBank/DDBJ databases">
        <title>Chromosome-scale assembly of Riccia sorocarpa.</title>
        <authorList>
            <person name="Paukszto L."/>
        </authorList>
    </citation>
    <scope>NUCLEOTIDE SEQUENCE [LARGE SCALE GENOMIC DNA]</scope>
    <source>
        <strain evidence="10">LP-2024</strain>
        <tissue evidence="10">Aerial parts of the thallus</tissue>
    </source>
</reference>
<dbReference type="GO" id="GO:0006865">
    <property type="term" value="P:amino acid transport"/>
    <property type="evidence" value="ECO:0007669"/>
    <property type="project" value="UniProtKB-KW"/>
</dbReference>
<feature type="transmembrane region" description="Helical" evidence="8">
    <location>
        <begin position="308"/>
        <end position="329"/>
    </location>
</feature>
<name>A0ABD3HSX3_9MARC</name>
<comment type="similarity">
    <text evidence="7">Belongs to the amino acid/polyamine transporter 2 family. Amino acid/auxin permease (AAAP) (TC 2.A.18.5) subfamily.</text>
</comment>
<evidence type="ECO:0000256" key="8">
    <source>
        <dbReference type="SAM" id="Phobius"/>
    </source>
</evidence>
<dbReference type="Proteomes" id="UP001633002">
    <property type="component" value="Unassembled WGS sequence"/>
</dbReference>
<keyword evidence="5 8" id="KW-1133">Transmembrane helix</keyword>
<evidence type="ECO:0000256" key="5">
    <source>
        <dbReference type="ARBA" id="ARBA00022989"/>
    </source>
</evidence>
<dbReference type="GO" id="GO:0031090">
    <property type="term" value="C:organelle membrane"/>
    <property type="evidence" value="ECO:0007669"/>
    <property type="project" value="UniProtKB-ARBA"/>
</dbReference>
<gene>
    <name evidence="10" type="ORF">R1sor_008274</name>
</gene>
<keyword evidence="6 8" id="KW-0472">Membrane</keyword>
<feature type="transmembrane region" description="Helical" evidence="8">
    <location>
        <begin position="275"/>
        <end position="296"/>
    </location>
</feature>
<feature type="domain" description="Amino acid transporter transmembrane" evidence="9">
    <location>
        <begin position="163"/>
        <end position="546"/>
    </location>
</feature>
<feature type="transmembrane region" description="Helical" evidence="8">
    <location>
        <begin position="494"/>
        <end position="513"/>
    </location>
</feature>
<feature type="transmembrane region" description="Helical" evidence="8">
    <location>
        <begin position="426"/>
        <end position="447"/>
    </location>
</feature>
<sequence>MGIDEGMPERGNAGKMRSLLTAIVPEGAGSGEEVAELRKSARGNGAVRRLTSQQFHISPSINGRANLWPRTFEKQISRIGRSVSAGDMRTQRSDSLKEPLLRSISSVRQRNRVLRQYLKPTVEDGRPRSPVAEGYENVPLRLASAVRTYGDEHEDALIDGKNESSFLQACFNGMNILAGVGILSIPYAVSKGGWLSLGFLLLFGVMCLYTGLLLRRCMDADSTITSYADIGLAAFGPVGKFLTSVVTYLVLYCVLVEFLIMAGDNLASLFPLLDVHIGGFTFTAHQMFVVISAICLMPTVWLRELSLLAYISAGGVIACFAIVLVVGYVGAFGGVGFSHTGTLIDFSGLPVAVGISAFCFSSHAVFPSIYSDMKDKTQFSKVLTLCFTFVIILYGVIAVLGYTMFGEDVESQVTLNLPKSLVSSKVAVWIVVVIPFAKFALTINPVAQSLEELLPWDSKSKEFLFGSICIRSILVLSTVVVALTIPFFGLMMAFIGSFLGIMSAVILPCLCYWRIYKEISLAERSVLVIVMGIGIVAGVIGTYTSIKGIAGKSEAN</sequence>
<proteinExistence type="inferred from homology"/>
<protein>
    <recommendedName>
        <fullName evidence="9">Amino acid transporter transmembrane domain-containing protein</fullName>
    </recommendedName>
</protein>
<evidence type="ECO:0000256" key="6">
    <source>
        <dbReference type="ARBA" id="ARBA00023136"/>
    </source>
</evidence>
<evidence type="ECO:0000256" key="3">
    <source>
        <dbReference type="ARBA" id="ARBA00022692"/>
    </source>
</evidence>
<evidence type="ECO:0000313" key="11">
    <source>
        <dbReference type="Proteomes" id="UP001633002"/>
    </source>
</evidence>
<keyword evidence="2" id="KW-0813">Transport</keyword>
<feature type="transmembrane region" description="Helical" evidence="8">
    <location>
        <begin position="241"/>
        <end position="263"/>
    </location>
</feature>
<feature type="transmembrane region" description="Helical" evidence="8">
    <location>
        <begin position="468"/>
        <end position="488"/>
    </location>
</feature>
<keyword evidence="11" id="KW-1185">Reference proteome</keyword>
<dbReference type="PANTHER" id="PTHR22950:SF692">
    <property type="entry name" value="TRANSMEMBRANE AMINO ACID TRANSPORTER FAMILY PROTEIN"/>
    <property type="match status" value="1"/>
</dbReference>
<dbReference type="EMBL" id="JBJQOH010000003">
    <property type="protein sequence ID" value="KAL3694623.1"/>
    <property type="molecule type" value="Genomic_DNA"/>
</dbReference>
<evidence type="ECO:0000256" key="4">
    <source>
        <dbReference type="ARBA" id="ARBA00022970"/>
    </source>
</evidence>
<organism evidence="10 11">
    <name type="scientific">Riccia sorocarpa</name>
    <dbReference type="NCBI Taxonomy" id="122646"/>
    <lineage>
        <taxon>Eukaryota</taxon>
        <taxon>Viridiplantae</taxon>
        <taxon>Streptophyta</taxon>
        <taxon>Embryophyta</taxon>
        <taxon>Marchantiophyta</taxon>
        <taxon>Marchantiopsida</taxon>
        <taxon>Marchantiidae</taxon>
        <taxon>Marchantiales</taxon>
        <taxon>Ricciaceae</taxon>
        <taxon>Riccia</taxon>
    </lineage>
</organism>
<feature type="transmembrane region" description="Helical" evidence="8">
    <location>
        <begin position="382"/>
        <end position="406"/>
    </location>
</feature>
<feature type="transmembrane region" description="Helical" evidence="8">
    <location>
        <begin position="525"/>
        <end position="546"/>
    </location>
</feature>
<evidence type="ECO:0000259" key="9">
    <source>
        <dbReference type="Pfam" id="PF01490"/>
    </source>
</evidence>
<comment type="subcellular location">
    <subcellularLocation>
        <location evidence="1">Membrane</location>
        <topology evidence="1">Multi-pass membrane protein</topology>
    </subcellularLocation>
</comment>
<keyword evidence="4" id="KW-0029">Amino-acid transport</keyword>